<keyword evidence="2" id="KW-1003">Cell membrane</keyword>
<evidence type="ECO:0000256" key="3">
    <source>
        <dbReference type="ARBA" id="ARBA00022606"/>
    </source>
</evidence>
<keyword evidence="3 10" id="KW-0716">Sensory transduction</keyword>
<evidence type="ECO:0000256" key="6">
    <source>
        <dbReference type="ARBA" id="ARBA00022989"/>
    </source>
</evidence>
<dbReference type="GO" id="GO:0007165">
    <property type="term" value="P:signal transduction"/>
    <property type="evidence" value="ECO:0007669"/>
    <property type="project" value="UniProtKB-KW"/>
</dbReference>
<keyword evidence="11" id="KW-1185">Reference proteome</keyword>
<reference evidence="12" key="1">
    <citation type="submission" date="2025-08" db="UniProtKB">
        <authorList>
            <consortium name="RefSeq"/>
        </authorList>
    </citation>
    <scope>IDENTIFICATION</scope>
    <source>
        <strain evidence="12">USDA-PBARC FA_bdor</strain>
        <tissue evidence="12">Whole organism</tissue>
    </source>
</reference>
<evidence type="ECO:0000256" key="8">
    <source>
        <dbReference type="ARBA" id="ARBA00023170"/>
    </source>
</evidence>
<dbReference type="PANTHER" id="PTHR21137:SF35">
    <property type="entry name" value="ODORANT RECEPTOR 19A-RELATED"/>
    <property type="match status" value="1"/>
</dbReference>
<dbReference type="GO" id="GO:0005549">
    <property type="term" value="F:odorant binding"/>
    <property type="evidence" value="ECO:0007669"/>
    <property type="project" value="InterPro"/>
</dbReference>
<dbReference type="OrthoDB" id="7663575at2759"/>
<proteinExistence type="inferred from homology"/>
<dbReference type="KEGG" id="fas:105263166"/>
<keyword evidence="8 10" id="KW-0675">Receptor</keyword>
<dbReference type="Proteomes" id="UP000694866">
    <property type="component" value="Unplaced"/>
</dbReference>
<keyword evidence="5 10" id="KW-0552">Olfaction</keyword>
<dbReference type="AlphaFoldDB" id="A0A9R1SUR3"/>
<feature type="transmembrane region" description="Helical" evidence="10">
    <location>
        <begin position="55"/>
        <end position="73"/>
    </location>
</feature>
<name>A0A9R1SUR3_9HYME</name>
<evidence type="ECO:0000256" key="4">
    <source>
        <dbReference type="ARBA" id="ARBA00022692"/>
    </source>
</evidence>
<evidence type="ECO:0000256" key="2">
    <source>
        <dbReference type="ARBA" id="ARBA00022475"/>
    </source>
</evidence>
<comment type="subcellular location">
    <subcellularLocation>
        <location evidence="1 10">Cell membrane</location>
        <topology evidence="1 10">Multi-pass membrane protein</topology>
    </subcellularLocation>
</comment>
<evidence type="ECO:0000256" key="5">
    <source>
        <dbReference type="ARBA" id="ARBA00022725"/>
    </source>
</evidence>
<dbReference type="GO" id="GO:0005886">
    <property type="term" value="C:plasma membrane"/>
    <property type="evidence" value="ECO:0007669"/>
    <property type="project" value="UniProtKB-SubCell"/>
</dbReference>
<evidence type="ECO:0000313" key="11">
    <source>
        <dbReference type="Proteomes" id="UP000694866"/>
    </source>
</evidence>
<accession>A0A9R1SUR3</accession>
<feature type="transmembrane region" description="Helical" evidence="10">
    <location>
        <begin position="85"/>
        <end position="108"/>
    </location>
</feature>
<evidence type="ECO:0000256" key="1">
    <source>
        <dbReference type="ARBA" id="ARBA00004651"/>
    </source>
</evidence>
<keyword evidence="6 10" id="KW-1133">Transmembrane helix</keyword>
<dbReference type="PANTHER" id="PTHR21137">
    <property type="entry name" value="ODORANT RECEPTOR"/>
    <property type="match status" value="1"/>
</dbReference>
<evidence type="ECO:0000256" key="10">
    <source>
        <dbReference type="RuleBase" id="RU351113"/>
    </source>
</evidence>
<feature type="transmembrane region" description="Helical" evidence="10">
    <location>
        <begin position="286"/>
        <end position="309"/>
    </location>
</feature>
<sequence>MFDKSEHPVPLPETDSPIDFARLFNVCRVTLRALGVFTINEIFSKSKRKIWDMKALYYIFWLFPTFFANFSEFRSVLGFWETDVYYALEVTTAVLSGVIVMAQGFFVYHSRNDLLILIAEIRQLWQKQLARNVADVIVKKVKRAKFFTQVYATLIILLAITYSVRPFLLLLTHVISGKNETYDMSQTVFQAIYPWKLDNFYKYIVHITAETVVFVNVSASWIGADMIFLQLATHLAAQYQILHDDLIAVGSGDDPATIQYTPVEQLNSMGKRHAHLLLLSDKFQKIFSPILLVLMLVTSVNICICIINLQEELMQQNLAGVNKCAVHTIIAMIQPAIYCVYANDLVEWAELTAIAAYTCQWVDKTRYFRHSVRLITMRAQEALPFRIYGFFSVDLNLLTQVGPIIRIKIISIFEQRFFIVVQKLPERDL</sequence>
<organism evidence="11 12">
    <name type="scientific">Fopius arisanus</name>
    <dbReference type="NCBI Taxonomy" id="64838"/>
    <lineage>
        <taxon>Eukaryota</taxon>
        <taxon>Metazoa</taxon>
        <taxon>Ecdysozoa</taxon>
        <taxon>Arthropoda</taxon>
        <taxon>Hexapoda</taxon>
        <taxon>Insecta</taxon>
        <taxon>Pterygota</taxon>
        <taxon>Neoptera</taxon>
        <taxon>Endopterygota</taxon>
        <taxon>Hymenoptera</taxon>
        <taxon>Apocrita</taxon>
        <taxon>Ichneumonoidea</taxon>
        <taxon>Braconidae</taxon>
        <taxon>Opiinae</taxon>
        <taxon>Fopius</taxon>
    </lineage>
</organism>
<dbReference type="InterPro" id="IPR004117">
    <property type="entry name" value="7tm6_olfct_rcpt"/>
</dbReference>
<protein>
    <recommendedName>
        <fullName evidence="10">Odorant receptor</fullName>
    </recommendedName>
</protein>
<dbReference type="GeneID" id="105263166"/>
<evidence type="ECO:0000313" key="12">
    <source>
        <dbReference type="RefSeq" id="XP_011297502.1"/>
    </source>
</evidence>
<evidence type="ECO:0000256" key="7">
    <source>
        <dbReference type="ARBA" id="ARBA00023136"/>
    </source>
</evidence>
<keyword evidence="7 10" id="KW-0472">Membrane</keyword>
<keyword evidence="9 10" id="KW-0807">Transducer</keyword>
<dbReference type="GO" id="GO:0004984">
    <property type="term" value="F:olfactory receptor activity"/>
    <property type="evidence" value="ECO:0007669"/>
    <property type="project" value="InterPro"/>
</dbReference>
<dbReference type="RefSeq" id="XP_011297502.1">
    <property type="nucleotide sequence ID" value="XM_011299200.1"/>
</dbReference>
<evidence type="ECO:0000256" key="9">
    <source>
        <dbReference type="ARBA" id="ARBA00023224"/>
    </source>
</evidence>
<keyword evidence="4 10" id="KW-0812">Transmembrane</keyword>
<dbReference type="Pfam" id="PF02949">
    <property type="entry name" value="7tm_6"/>
    <property type="match status" value="1"/>
</dbReference>
<comment type="similarity">
    <text evidence="10">Belongs to the insect chemoreceptor superfamily. Heteromeric odorant receptor channel (TC 1.A.69) family.</text>
</comment>
<gene>
    <name evidence="12" type="primary">LOC105263166</name>
</gene>
<feature type="transmembrane region" description="Helical" evidence="10">
    <location>
        <begin position="150"/>
        <end position="175"/>
    </location>
</feature>
<comment type="caution">
    <text evidence="10">Lacks conserved residue(s) required for the propagation of feature annotation.</text>
</comment>